<feature type="transmembrane region" description="Helical" evidence="6">
    <location>
        <begin position="147"/>
        <end position="165"/>
    </location>
</feature>
<feature type="transmembrane region" description="Helical" evidence="6">
    <location>
        <begin position="34"/>
        <end position="53"/>
    </location>
</feature>
<keyword evidence="5 6" id="KW-0472">Membrane</keyword>
<accession>A0A2H5EZC1</accession>
<keyword evidence="3 6" id="KW-0812">Transmembrane</keyword>
<evidence type="ECO:0000256" key="1">
    <source>
        <dbReference type="ARBA" id="ARBA00004141"/>
    </source>
</evidence>
<feature type="domain" description="EamA" evidence="7">
    <location>
        <begin position="6"/>
        <end position="137"/>
    </location>
</feature>
<dbReference type="InterPro" id="IPR037185">
    <property type="entry name" value="EmrE-like"/>
</dbReference>
<feature type="transmembrane region" description="Helical" evidence="6">
    <location>
        <begin position="123"/>
        <end position="141"/>
    </location>
</feature>
<keyword evidence="9" id="KW-1185">Reference proteome</keyword>
<feature type="transmembrane region" description="Helical" evidence="6">
    <location>
        <begin position="259"/>
        <end position="277"/>
    </location>
</feature>
<feature type="transmembrane region" description="Helical" evidence="6">
    <location>
        <begin position="96"/>
        <end position="114"/>
    </location>
</feature>
<dbReference type="PANTHER" id="PTHR22911:SF6">
    <property type="entry name" value="SOLUTE CARRIER FAMILY 35 MEMBER G1"/>
    <property type="match status" value="1"/>
</dbReference>
<evidence type="ECO:0000256" key="3">
    <source>
        <dbReference type="ARBA" id="ARBA00022692"/>
    </source>
</evidence>
<feature type="transmembrane region" description="Helical" evidence="6">
    <location>
        <begin position="207"/>
        <end position="223"/>
    </location>
</feature>
<comment type="subcellular location">
    <subcellularLocation>
        <location evidence="1">Membrane</location>
        <topology evidence="1">Multi-pass membrane protein</topology>
    </subcellularLocation>
</comment>
<keyword evidence="4 6" id="KW-1133">Transmembrane helix</keyword>
<reference evidence="8 9" key="1">
    <citation type="journal article" date="2013" name="Antonie Van Leeuwenhoek">
        <title>Paracoccus zhejiangensis sp. nov., isolated from activated sludge in wastewater-treatment system.</title>
        <authorList>
            <person name="Wu Z.G."/>
            <person name="Zhang D.F."/>
            <person name="Liu Y.L."/>
            <person name="Wang F."/>
            <person name="Jiang X."/>
            <person name="Li C."/>
            <person name="Li S.P."/>
            <person name="Hong Q."/>
            <person name="Li W.J."/>
        </authorList>
    </citation>
    <scope>NUCLEOTIDE SEQUENCE [LARGE SCALE GENOMIC DNA]</scope>
    <source>
        <strain evidence="8 9">J6</strain>
    </source>
</reference>
<feature type="transmembrane region" description="Helical" evidence="6">
    <location>
        <begin position="177"/>
        <end position="195"/>
    </location>
</feature>
<dbReference type="Gene3D" id="1.10.3730.20">
    <property type="match status" value="1"/>
</dbReference>
<evidence type="ECO:0000256" key="6">
    <source>
        <dbReference type="SAM" id="Phobius"/>
    </source>
</evidence>
<sequence length="315" mass="33980">MSGMGAGILWMMACLASFIGMAIGSRELADTMSIAQILVIRSLVGLVVVLILARHLLPELRQMRDFRLHGLRNLVHFGAQYCWTLGVALMPLAEVFALEFTMPIWVAIFAWAALGERIGRPRIIAMAVSFIGVLIVLRPGAAIIDPAAFVVLLAAAGYGASTVFVKRLTRNSSPQIIVVWMVLMQLPMGLALLALRGGWVAPGWGDLPWMLMVGITALTAHYTMAQALRVMDASIAIPIDFLRVPLIAVIGWLLHDEPISAAVFIGAIIIFTANFTAMRSEARNRRAEVVLAETGADIAAGAVIASETGTPETRR</sequence>
<evidence type="ECO:0000313" key="9">
    <source>
        <dbReference type="Proteomes" id="UP000234530"/>
    </source>
</evidence>
<dbReference type="RefSeq" id="WP_101752670.1">
    <property type="nucleotide sequence ID" value="NZ_CP025430.1"/>
</dbReference>
<evidence type="ECO:0000313" key="8">
    <source>
        <dbReference type="EMBL" id="AUH64641.1"/>
    </source>
</evidence>
<evidence type="ECO:0000259" key="7">
    <source>
        <dbReference type="Pfam" id="PF00892"/>
    </source>
</evidence>
<dbReference type="InterPro" id="IPR000620">
    <property type="entry name" value="EamA_dom"/>
</dbReference>
<name>A0A2H5EZC1_9RHOB</name>
<feature type="transmembrane region" description="Helical" evidence="6">
    <location>
        <begin position="235"/>
        <end position="253"/>
    </location>
</feature>
<evidence type="ECO:0000256" key="4">
    <source>
        <dbReference type="ARBA" id="ARBA00022989"/>
    </source>
</evidence>
<feature type="transmembrane region" description="Helical" evidence="6">
    <location>
        <begin position="74"/>
        <end position="90"/>
    </location>
</feature>
<dbReference type="Proteomes" id="UP000234530">
    <property type="component" value="Chromosome"/>
</dbReference>
<dbReference type="KEGG" id="pzh:CX676_11085"/>
<dbReference type="EMBL" id="CP025430">
    <property type="protein sequence ID" value="AUH64641.1"/>
    <property type="molecule type" value="Genomic_DNA"/>
</dbReference>
<evidence type="ECO:0000256" key="2">
    <source>
        <dbReference type="ARBA" id="ARBA00009853"/>
    </source>
</evidence>
<dbReference type="GO" id="GO:0016020">
    <property type="term" value="C:membrane"/>
    <property type="evidence" value="ECO:0007669"/>
    <property type="project" value="UniProtKB-SubCell"/>
</dbReference>
<gene>
    <name evidence="8" type="ORF">CX676_11085</name>
</gene>
<dbReference type="OrthoDB" id="9810329at2"/>
<organism evidence="8 9">
    <name type="scientific">Paracoccus zhejiangensis</name>
    <dbReference type="NCBI Taxonomy" id="1077935"/>
    <lineage>
        <taxon>Bacteria</taxon>
        <taxon>Pseudomonadati</taxon>
        <taxon>Pseudomonadota</taxon>
        <taxon>Alphaproteobacteria</taxon>
        <taxon>Rhodobacterales</taxon>
        <taxon>Paracoccaceae</taxon>
        <taxon>Paracoccus</taxon>
    </lineage>
</organism>
<dbReference type="PANTHER" id="PTHR22911">
    <property type="entry name" value="ACYL-MALONYL CONDENSING ENZYME-RELATED"/>
    <property type="match status" value="1"/>
</dbReference>
<feature type="domain" description="EamA" evidence="7">
    <location>
        <begin position="147"/>
        <end position="273"/>
    </location>
</feature>
<dbReference type="Pfam" id="PF00892">
    <property type="entry name" value="EamA"/>
    <property type="match status" value="2"/>
</dbReference>
<comment type="similarity">
    <text evidence="2">Belongs to the drug/metabolite transporter (DMT) superfamily. 10 TMS drug/metabolite exporter (DME) (TC 2.A.7.3) family.</text>
</comment>
<proteinExistence type="inferred from homology"/>
<dbReference type="SUPFAM" id="SSF103481">
    <property type="entry name" value="Multidrug resistance efflux transporter EmrE"/>
    <property type="match status" value="2"/>
</dbReference>
<dbReference type="AlphaFoldDB" id="A0A2H5EZC1"/>
<protein>
    <submittedName>
        <fullName evidence="8">EamA/RhaT family transporter</fullName>
    </submittedName>
</protein>
<evidence type="ECO:0000256" key="5">
    <source>
        <dbReference type="ARBA" id="ARBA00023136"/>
    </source>
</evidence>